<feature type="transmembrane region" description="Helical" evidence="1">
    <location>
        <begin position="34"/>
        <end position="55"/>
    </location>
</feature>
<name>A0A848R1R6_PHOVU</name>
<evidence type="ECO:0000256" key="1">
    <source>
        <dbReference type="SAM" id="Phobius"/>
    </source>
</evidence>
<feature type="transmembrane region" description="Helical" evidence="1">
    <location>
        <begin position="145"/>
        <end position="165"/>
    </location>
</feature>
<feature type="transmembrane region" description="Helical" evidence="1">
    <location>
        <begin position="330"/>
        <end position="350"/>
    </location>
</feature>
<feature type="transmembrane region" description="Helical" evidence="1">
    <location>
        <begin position="62"/>
        <end position="93"/>
    </location>
</feature>
<evidence type="ECO:0000313" key="2">
    <source>
        <dbReference type="EMBL" id="NMW40872.1"/>
    </source>
</evidence>
<feature type="transmembrane region" description="Helical" evidence="1">
    <location>
        <begin position="298"/>
        <end position="318"/>
    </location>
</feature>
<feature type="transmembrane region" description="Helical" evidence="1">
    <location>
        <begin position="9"/>
        <end position="28"/>
    </location>
</feature>
<feature type="transmembrane region" description="Helical" evidence="1">
    <location>
        <begin position="185"/>
        <end position="208"/>
    </location>
</feature>
<gene>
    <name evidence="2" type="ORF">HKQ55_12165</name>
</gene>
<sequence>MSQIKGETLFLFTFSIYLFYVVMNTTIWEMPPLFAYFLRVLTVILIVIRLFWVINTYTLKELLLFCTCLLILFITAYSCGYSTFIIPFVFIVTAKNIKFKKIVRIYFLIELTILLITVFASSVGILENVAHYRGLDDIPRYSFGYVYPTDFASHIFYLLLAWYYLREGKLALKDYILYLGMSYFIFHNCHARLDSICVLLIIFTSFFYWKIKKRTTLNKLTSFVLTYSVSFAALIMLGVTYAYSNPTLFLVALDYILTGRISLGYRALSEDGMKIFGQHYVQKGSGTGDEYNFIDSSFLLIPIIYGISFFVIMLFVLIHICKKSLDKKNYFFPLIIILVAIHSMVSHHLIEFAYNPFFLGAFSCVKHNK</sequence>
<feature type="transmembrane region" description="Helical" evidence="1">
    <location>
        <begin position="105"/>
        <end position="125"/>
    </location>
</feature>
<reference evidence="2 3" key="1">
    <citation type="submission" date="2020-04" db="EMBL/GenBank/DDBJ databases">
        <title>A novel gut-associated lysogenic phage, Bacteroides phage BV01, alters the host transcriptome and bile acid metabolism in Bacteroides vulgatus.</title>
        <authorList>
            <person name="Campbell D.E."/>
            <person name="Ly L."/>
            <person name="Ridlon J.M."/>
            <person name="Hsiao A."/>
            <person name="Degnan P.H."/>
        </authorList>
    </citation>
    <scope>NUCLEOTIDE SEQUENCE [LARGE SCALE GENOMIC DNA]</scope>
    <source>
        <strain evidence="2 3">VPI-BV8526</strain>
    </source>
</reference>
<evidence type="ECO:0000313" key="3">
    <source>
        <dbReference type="Proteomes" id="UP000583639"/>
    </source>
</evidence>
<keyword evidence="1" id="KW-0472">Membrane</keyword>
<accession>A0A848R1R6</accession>
<dbReference type="RefSeq" id="WP_172770138.1">
    <property type="nucleotide sequence ID" value="NZ_JABDSI010000120.1"/>
</dbReference>
<keyword evidence="1" id="KW-0812">Transmembrane</keyword>
<protein>
    <recommendedName>
        <fullName evidence="4">Polymerase</fullName>
    </recommendedName>
</protein>
<dbReference type="Proteomes" id="UP000583639">
    <property type="component" value="Unassembled WGS sequence"/>
</dbReference>
<organism evidence="2 3">
    <name type="scientific">Phocaeicola vulgatus</name>
    <name type="common">Bacteroides vulgatus</name>
    <dbReference type="NCBI Taxonomy" id="821"/>
    <lineage>
        <taxon>Bacteria</taxon>
        <taxon>Pseudomonadati</taxon>
        <taxon>Bacteroidota</taxon>
        <taxon>Bacteroidia</taxon>
        <taxon>Bacteroidales</taxon>
        <taxon>Bacteroidaceae</taxon>
        <taxon>Phocaeicola</taxon>
    </lineage>
</organism>
<dbReference type="AlphaFoldDB" id="A0A848R1R6"/>
<proteinExistence type="predicted"/>
<comment type="caution">
    <text evidence="2">The sequence shown here is derived from an EMBL/GenBank/DDBJ whole genome shotgun (WGS) entry which is preliminary data.</text>
</comment>
<dbReference type="EMBL" id="JABDSI010000120">
    <property type="protein sequence ID" value="NMW40872.1"/>
    <property type="molecule type" value="Genomic_DNA"/>
</dbReference>
<evidence type="ECO:0008006" key="4">
    <source>
        <dbReference type="Google" id="ProtNLM"/>
    </source>
</evidence>
<keyword evidence="1" id="KW-1133">Transmembrane helix</keyword>
<feature type="transmembrane region" description="Helical" evidence="1">
    <location>
        <begin position="220"/>
        <end position="243"/>
    </location>
</feature>